<dbReference type="Pfam" id="PF00072">
    <property type="entry name" value="Response_reg"/>
    <property type="match status" value="1"/>
</dbReference>
<evidence type="ECO:0000259" key="12">
    <source>
        <dbReference type="PROSITE" id="PS50110"/>
    </source>
</evidence>
<dbReference type="PROSITE" id="PS50110">
    <property type="entry name" value="RESPONSE_REGULATORY"/>
    <property type="match status" value="1"/>
</dbReference>
<dbReference type="PRINTS" id="PR00032">
    <property type="entry name" value="HTHARAC"/>
</dbReference>
<keyword evidence="14" id="KW-1185">Reference proteome</keyword>
<comment type="function">
    <text evidence="9">May play the central regulatory role in sporulation. It may be an element of the effector pathway responsible for the activation of sporulation genes in response to nutritional stress. Spo0A may act in concert with spo0H (a sigma factor) to control the expression of some genes that are critical to the sporulation process.</text>
</comment>
<dbReference type="PANTHER" id="PTHR42713:SF3">
    <property type="entry name" value="TRANSCRIPTIONAL REGULATORY PROTEIN HPTR"/>
    <property type="match status" value="1"/>
</dbReference>
<dbReference type="GO" id="GO:0003700">
    <property type="term" value="F:DNA-binding transcription factor activity"/>
    <property type="evidence" value="ECO:0007669"/>
    <property type="project" value="InterPro"/>
</dbReference>
<dbReference type="InterPro" id="IPR051552">
    <property type="entry name" value="HptR"/>
</dbReference>
<dbReference type="InterPro" id="IPR018062">
    <property type="entry name" value="HTH_AraC-typ_CS"/>
</dbReference>
<evidence type="ECO:0000256" key="6">
    <source>
        <dbReference type="ARBA" id="ARBA00023015"/>
    </source>
</evidence>
<protein>
    <recommendedName>
        <fullName evidence="2">Stage 0 sporulation protein A homolog</fullName>
    </recommendedName>
</protein>
<dbReference type="SUPFAM" id="SSF52172">
    <property type="entry name" value="CheY-like"/>
    <property type="match status" value="1"/>
</dbReference>
<dbReference type="InterPro" id="IPR020449">
    <property type="entry name" value="Tscrpt_reg_AraC-type_HTH"/>
</dbReference>
<dbReference type="Proteomes" id="UP000245412">
    <property type="component" value="Unassembled WGS sequence"/>
</dbReference>
<dbReference type="SMART" id="SM00342">
    <property type="entry name" value="HTH_ARAC"/>
    <property type="match status" value="1"/>
</dbReference>
<comment type="subcellular location">
    <subcellularLocation>
        <location evidence="1">Cytoplasm</location>
    </subcellularLocation>
</comment>
<evidence type="ECO:0000256" key="9">
    <source>
        <dbReference type="ARBA" id="ARBA00024867"/>
    </source>
</evidence>
<dbReference type="AlphaFoldDB" id="A0AB73T1H1"/>
<keyword evidence="3" id="KW-0963">Cytoplasm</keyword>
<dbReference type="GO" id="GO:0000160">
    <property type="term" value="P:phosphorelay signal transduction system"/>
    <property type="evidence" value="ECO:0007669"/>
    <property type="project" value="UniProtKB-KW"/>
</dbReference>
<dbReference type="InterPro" id="IPR018060">
    <property type="entry name" value="HTH_AraC"/>
</dbReference>
<evidence type="ECO:0000256" key="3">
    <source>
        <dbReference type="ARBA" id="ARBA00022490"/>
    </source>
</evidence>
<dbReference type="InterPro" id="IPR009057">
    <property type="entry name" value="Homeodomain-like_sf"/>
</dbReference>
<dbReference type="Pfam" id="PF17853">
    <property type="entry name" value="GGDEF_2"/>
    <property type="match status" value="1"/>
</dbReference>
<dbReference type="SUPFAM" id="SSF46689">
    <property type="entry name" value="Homeodomain-like"/>
    <property type="match status" value="1"/>
</dbReference>
<evidence type="ECO:0000256" key="8">
    <source>
        <dbReference type="ARBA" id="ARBA00023163"/>
    </source>
</evidence>
<feature type="domain" description="Response regulatory" evidence="12">
    <location>
        <begin position="3"/>
        <end position="120"/>
    </location>
</feature>
<evidence type="ECO:0000256" key="2">
    <source>
        <dbReference type="ARBA" id="ARBA00018672"/>
    </source>
</evidence>
<comment type="caution">
    <text evidence="13">The sequence shown here is derived from an EMBL/GenBank/DDBJ whole genome shotgun (WGS) entry which is preliminary data.</text>
</comment>
<evidence type="ECO:0000259" key="11">
    <source>
        <dbReference type="PROSITE" id="PS01124"/>
    </source>
</evidence>
<keyword evidence="8" id="KW-0804">Transcription</keyword>
<dbReference type="RefSeq" id="WP_109747461.1">
    <property type="nucleotide sequence ID" value="NZ_JANKBI010000009.1"/>
</dbReference>
<dbReference type="EMBL" id="QGGY01000010">
    <property type="protein sequence ID" value="PWJ74124.1"/>
    <property type="molecule type" value="Genomic_DNA"/>
</dbReference>
<dbReference type="PROSITE" id="PS00041">
    <property type="entry name" value="HTH_ARAC_FAMILY_1"/>
    <property type="match status" value="1"/>
</dbReference>
<feature type="modified residue" description="4-aspartylphosphate" evidence="10">
    <location>
        <position position="55"/>
    </location>
</feature>
<dbReference type="GO" id="GO:0005737">
    <property type="term" value="C:cytoplasm"/>
    <property type="evidence" value="ECO:0007669"/>
    <property type="project" value="UniProtKB-SubCell"/>
</dbReference>
<gene>
    <name evidence="13" type="ORF">C7383_110164</name>
</gene>
<evidence type="ECO:0000256" key="10">
    <source>
        <dbReference type="PROSITE-ProRule" id="PRU00169"/>
    </source>
</evidence>
<dbReference type="Gene3D" id="3.40.50.2300">
    <property type="match status" value="1"/>
</dbReference>
<keyword evidence="7" id="KW-0238">DNA-binding</keyword>
<organism evidence="13 14">
    <name type="scientific">Murimonas intestini</name>
    <dbReference type="NCBI Taxonomy" id="1337051"/>
    <lineage>
        <taxon>Bacteria</taxon>
        <taxon>Bacillati</taxon>
        <taxon>Bacillota</taxon>
        <taxon>Clostridia</taxon>
        <taxon>Lachnospirales</taxon>
        <taxon>Lachnospiraceae</taxon>
        <taxon>Murimonas</taxon>
    </lineage>
</organism>
<dbReference type="SMART" id="SM00448">
    <property type="entry name" value="REC"/>
    <property type="match status" value="1"/>
</dbReference>
<reference evidence="13 14" key="1">
    <citation type="submission" date="2018-05" db="EMBL/GenBank/DDBJ databases">
        <authorList>
            <person name="Goeker M."/>
            <person name="Huntemann M."/>
            <person name="Clum A."/>
            <person name="Pillay M."/>
            <person name="Palaniappan K."/>
            <person name="Varghese N."/>
            <person name="Mikhailova N."/>
            <person name="Stamatis D."/>
            <person name="Reddy T."/>
            <person name="Daum C."/>
            <person name="Shapiro N."/>
            <person name="Ivanova N."/>
            <person name="Kyrpides N."/>
            <person name="Woyke T."/>
        </authorList>
    </citation>
    <scope>NUCLEOTIDE SEQUENCE [LARGE SCALE GENOMIC DNA]</scope>
    <source>
        <strain evidence="13 14">DSM 26524</strain>
    </source>
</reference>
<keyword evidence="4 10" id="KW-0597">Phosphoprotein</keyword>
<evidence type="ECO:0000256" key="5">
    <source>
        <dbReference type="ARBA" id="ARBA00023012"/>
    </source>
</evidence>
<accession>A0AB73T1H1</accession>
<dbReference type="PANTHER" id="PTHR42713">
    <property type="entry name" value="HISTIDINE KINASE-RELATED"/>
    <property type="match status" value="1"/>
</dbReference>
<evidence type="ECO:0000256" key="4">
    <source>
        <dbReference type="ARBA" id="ARBA00022553"/>
    </source>
</evidence>
<keyword evidence="6" id="KW-0805">Transcription regulation</keyword>
<dbReference type="GO" id="GO:0043565">
    <property type="term" value="F:sequence-specific DNA binding"/>
    <property type="evidence" value="ECO:0007669"/>
    <property type="project" value="InterPro"/>
</dbReference>
<proteinExistence type="predicted"/>
<dbReference type="InterPro" id="IPR041522">
    <property type="entry name" value="CdaR_GGDEF"/>
</dbReference>
<dbReference type="Pfam" id="PF12833">
    <property type="entry name" value="HTH_18"/>
    <property type="match status" value="1"/>
</dbReference>
<sequence length="528" mass="60263">MLNVLIADDEMHFRNYMNWVLDWESLGMRICASCKNGEEVLKAVQEEHVHIALLDINMPGMDGLTLAERLKQEDQELLVVFVTGYSEFEYARRAVKMGADEYILKPFSPEELMEVMGKLRLKLLKRQEEDEQKKIDHAIVRDELLKRLIRLETGESQGELSGMLENLGVCFPGNSFLVSVMEIDNIYQMRKNQEDISLHKFCIKNMAEEVLEGKGRAHLIFSEYEDRMVSIFNYDEGFPLEEEVFPAWEKLLVLLEEFFSFTVTIGMGCTKKGGGQIAQAYQDARKALGEKFLLGTGRSILYDKERGKRTSADYYRAELNDRLLHALRKQDKAEVCTVLGEMAATVKERHLAQDYACMAMSGMMSICLSYILEMNGNIEEIYGKGFQPYTNLYNQPSLDEGIAFLKESLEKAMDAFKNTYSRRGIEISGQVEEYIQEHFSDPELTVEDVAAGVYLDSSYIRRVVSRQLGCTVSDLILRVRMNEAKKLLDKGDVTVSQAAELVGFGEPGYFSKCFKKSFGVSPKAYREK</sequence>
<evidence type="ECO:0000256" key="7">
    <source>
        <dbReference type="ARBA" id="ARBA00023125"/>
    </source>
</evidence>
<dbReference type="CDD" id="cd17536">
    <property type="entry name" value="REC_YesN-like"/>
    <property type="match status" value="1"/>
</dbReference>
<evidence type="ECO:0000313" key="14">
    <source>
        <dbReference type="Proteomes" id="UP000245412"/>
    </source>
</evidence>
<evidence type="ECO:0000256" key="1">
    <source>
        <dbReference type="ARBA" id="ARBA00004496"/>
    </source>
</evidence>
<name>A0AB73T1H1_9FIRM</name>
<feature type="domain" description="HTH araC/xylS-type" evidence="11">
    <location>
        <begin position="429"/>
        <end position="528"/>
    </location>
</feature>
<keyword evidence="5" id="KW-0902">Two-component regulatory system</keyword>
<dbReference type="InterPro" id="IPR011006">
    <property type="entry name" value="CheY-like_superfamily"/>
</dbReference>
<dbReference type="Gene3D" id="1.10.10.60">
    <property type="entry name" value="Homeodomain-like"/>
    <property type="match status" value="2"/>
</dbReference>
<dbReference type="InterPro" id="IPR001789">
    <property type="entry name" value="Sig_transdc_resp-reg_receiver"/>
</dbReference>
<dbReference type="PROSITE" id="PS01124">
    <property type="entry name" value="HTH_ARAC_FAMILY_2"/>
    <property type="match status" value="1"/>
</dbReference>
<evidence type="ECO:0000313" key="13">
    <source>
        <dbReference type="EMBL" id="PWJ74124.1"/>
    </source>
</evidence>